<feature type="non-terminal residue" evidence="1">
    <location>
        <position position="1"/>
    </location>
</feature>
<sequence length="76" mass="8237">SLLQLVVVLGAYRFAGSSTLNQHTVRHRRVVTSAETAREGGYQRIHKFGLRAGVNPPMAYVELVDRATAGEAVSAE</sequence>
<protein>
    <submittedName>
        <fullName evidence="1">Uncharacterized protein</fullName>
    </submittedName>
</protein>
<keyword evidence="2" id="KW-1185">Reference proteome</keyword>
<reference evidence="1 2" key="1">
    <citation type="submission" date="2024-10" db="EMBL/GenBank/DDBJ databases">
        <title>The Natural Products Discovery Center: Release of the First 8490 Sequenced Strains for Exploring Actinobacteria Biosynthetic Diversity.</title>
        <authorList>
            <person name="Kalkreuter E."/>
            <person name="Kautsar S.A."/>
            <person name="Yang D."/>
            <person name="Bader C.D."/>
            <person name="Teijaro C.N."/>
            <person name="Fluegel L."/>
            <person name="Davis C.M."/>
            <person name="Simpson J.R."/>
            <person name="Lauterbach L."/>
            <person name="Steele A.D."/>
            <person name="Gui C."/>
            <person name="Meng S."/>
            <person name="Li G."/>
            <person name="Viehrig K."/>
            <person name="Ye F."/>
            <person name="Su P."/>
            <person name="Kiefer A.F."/>
            <person name="Nichols A."/>
            <person name="Cepeda A.J."/>
            <person name="Yan W."/>
            <person name="Fan B."/>
            <person name="Jiang Y."/>
            <person name="Adhikari A."/>
            <person name="Zheng C.-J."/>
            <person name="Schuster L."/>
            <person name="Cowan T.M."/>
            <person name="Smanski M.J."/>
            <person name="Chevrette M.G."/>
            <person name="De Carvalho L.P.S."/>
            <person name="Shen B."/>
        </authorList>
    </citation>
    <scope>NUCLEOTIDE SEQUENCE [LARGE SCALE GENOMIC DNA]</scope>
    <source>
        <strain evidence="1 2">NPDC087581</strain>
    </source>
</reference>
<dbReference type="EMBL" id="JBIUWZ010000027">
    <property type="protein sequence ID" value="MFJ2680049.1"/>
    <property type="molecule type" value="Genomic_DNA"/>
</dbReference>
<accession>A0ABW8E618</accession>
<comment type="caution">
    <text evidence="1">The sequence shown here is derived from an EMBL/GenBank/DDBJ whole genome shotgun (WGS) entry which is preliminary data.</text>
</comment>
<dbReference type="InterPro" id="IPR036373">
    <property type="entry name" value="Ribosomal_bL17_sf"/>
</dbReference>
<evidence type="ECO:0000313" key="2">
    <source>
        <dbReference type="Proteomes" id="UP001617213"/>
    </source>
</evidence>
<name>A0ABW8E618_9PSED</name>
<proteinExistence type="predicted"/>
<dbReference type="SUPFAM" id="SSF64263">
    <property type="entry name" value="Prokaryotic ribosomal protein L17"/>
    <property type="match status" value="1"/>
</dbReference>
<dbReference type="Proteomes" id="UP001617213">
    <property type="component" value="Unassembled WGS sequence"/>
</dbReference>
<dbReference type="Gene3D" id="3.90.1030.10">
    <property type="entry name" value="Ribosomal protein L17"/>
    <property type="match status" value="1"/>
</dbReference>
<gene>
    <name evidence="1" type="ORF">ACIOWJ_18400</name>
</gene>
<evidence type="ECO:0000313" key="1">
    <source>
        <dbReference type="EMBL" id="MFJ2680049.1"/>
    </source>
</evidence>
<organism evidence="1 2">
    <name type="scientific">Pseudomonas sivasensis</name>
    <dbReference type="NCBI Taxonomy" id="1880678"/>
    <lineage>
        <taxon>Bacteria</taxon>
        <taxon>Pseudomonadati</taxon>
        <taxon>Pseudomonadota</taxon>
        <taxon>Gammaproteobacteria</taxon>
        <taxon>Pseudomonadales</taxon>
        <taxon>Pseudomonadaceae</taxon>
        <taxon>Pseudomonas</taxon>
    </lineage>
</organism>